<feature type="domain" description="DNA endonuclease activator Ctp1 C-terminal" evidence="6">
    <location>
        <begin position="630"/>
        <end position="763"/>
    </location>
</feature>
<feature type="compositionally biased region" description="Polar residues" evidence="5">
    <location>
        <begin position="702"/>
        <end position="715"/>
    </location>
</feature>
<gene>
    <name evidence="7" type="ORF">BDV98DRAFT_570041</name>
</gene>
<feature type="region of interest" description="Disordered" evidence="5">
    <location>
        <begin position="533"/>
        <end position="595"/>
    </location>
</feature>
<feature type="region of interest" description="Disordered" evidence="5">
    <location>
        <begin position="1"/>
        <end position="36"/>
    </location>
</feature>
<evidence type="ECO:0000256" key="4">
    <source>
        <dbReference type="SAM" id="Coils"/>
    </source>
</evidence>
<evidence type="ECO:0000313" key="8">
    <source>
        <dbReference type="Proteomes" id="UP000305067"/>
    </source>
</evidence>
<evidence type="ECO:0000256" key="1">
    <source>
        <dbReference type="ARBA" id="ARBA00004123"/>
    </source>
</evidence>
<dbReference type="GO" id="GO:0005634">
    <property type="term" value="C:nucleus"/>
    <property type="evidence" value="ECO:0007669"/>
    <property type="project" value="UniProtKB-SubCell"/>
</dbReference>
<reference evidence="7 8" key="1">
    <citation type="journal article" date="2019" name="Nat. Ecol. Evol.">
        <title>Megaphylogeny resolves global patterns of mushroom evolution.</title>
        <authorList>
            <person name="Varga T."/>
            <person name="Krizsan K."/>
            <person name="Foldi C."/>
            <person name="Dima B."/>
            <person name="Sanchez-Garcia M."/>
            <person name="Sanchez-Ramirez S."/>
            <person name="Szollosi G.J."/>
            <person name="Szarkandi J.G."/>
            <person name="Papp V."/>
            <person name="Albert L."/>
            <person name="Andreopoulos W."/>
            <person name="Angelini C."/>
            <person name="Antonin V."/>
            <person name="Barry K.W."/>
            <person name="Bougher N.L."/>
            <person name="Buchanan P."/>
            <person name="Buyck B."/>
            <person name="Bense V."/>
            <person name="Catcheside P."/>
            <person name="Chovatia M."/>
            <person name="Cooper J."/>
            <person name="Damon W."/>
            <person name="Desjardin D."/>
            <person name="Finy P."/>
            <person name="Geml J."/>
            <person name="Haridas S."/>
            <person name="Hughes K."/>
            <person name="Justo A."/>
            <person name="Karasinski D."/>
            <person name="Kautmanova I."/>
            <person name="Kiss B."/>
            <person name="Kocsube S."/>
            <person name="Kotiranta H."/>
            <person name="LaButti K.M."/>
            <person name="Lechner B.E."/>
            <person name="Liimatainen K."/>
            <person name="Lipzen A."/>
            <person name="Lukacs Z."/>
            <person name="Mihaltcheva S."/>
            <person name="Morgado L.N."/>
            <person name="Niskanen T."/>
            <person name="Noordeloos M.E."/>
            <person name="Ohm R.A."/>
            <person name="Ortiz-Santana B."/>
            <person name="Ovrebo C."/>
            <person name="Racz N."/>
            <person name="Riley R."/>
            <person name="Savchenko A."/>
            <person name="Shiryaev A."/>
            <person name="Soop K."/>
            <person name="Spirin V."/>
            <person name="Szebenyi C."/>
            <person name="Tomsovsky M."/>
            <person name="Tulloss R.E."/>
            <person name="Uehling J."/>
            <person name="Grigoriev I.V."/>
            <person name="Vagvolgyi C."/>
            <person name="Papp T."/>
            <person name="Martin F.M."/>
            <person name="Miettinen O."/>
            <person name="Hibbett D.S."/>
            <person name="Nagy L.G."/>
        </authorList>
    </citation>
    <scope>NUCLEOTIDE SEQUENCE [LARGE SCALE GENOMIC DNA]</scope>
    <source>
        <strain evidence="7 8">CBS 309.79</strain>
    </source>
</reference>
<evidence type="ECO:0000313" key="7">
    <source>
        <dbReference type="EMBL" id="TFL00134.1"/>
    </source>
</evidence>
<dbReference type="GO" id="GO:0010792">
    <property type="term" value="P:DNA double-strand break processing involved in repair via single-strand annealing"/>
    <property type="evidence" value="ECO:0007669"/>
    <property type="project" value="TreeGrafter"/>
</dbReference>
<feature type="coiled-coil region" evidence="4">
    <location>
        <begin position="124"/>
        <end position="151"/>
    </location>
</feature>
<keyword evidence="3" id="KW-0539">Nucleus</keyword>
<name>A0A5C3QP47_9AGAR</name>
<feature type="compositionally biased region" description="Basic and acidic residues" evidence="5">
    <location>
        <begin position="503"/>
        <end position="516"/>
    </location>
</feature>
<dbReference type="GO" id="GO:0003684">
    <property type="term" value="F:damaged DNA binding"/>
    <property type="evidence" value="ECO:0007669"/>
    <property type="project" value="TreeGrafter"/>
</dbReference>
<feature type="compositionally biased region" description="Acidic residues" evidence="5">
    <location>
        <begin position="487"/>
        <end position="496"/>
    </location>
</feature>
<organism evidence="7 8">
    <name type="scientific">Pterulicium gracile</name>
    <dbReference type="NCBI Taxonomy" id="1884261"/>
    <lineage>
        <taxon>Eukaryota</taxon>
        <taxon>Fungi</taxon>
        <taxon>Dikarya</taxon>
        <taxon>Basidiomycota</taxon>
        <taxon>Agaricomycotina</taxon>
        <taxon>Agaricomycetes</taxon>
        <taxon>Agaricomycetidae</taxon>
        <taxon>Agaricales</taxon>
        <taxon>Pleurotineae</taxon>
        <taxon>Pterulaceae</taxon>
        <taxon>Pterulicium</taxon>
    </lineage>
</organism>
<evidence type="ECO:0000259" key="6">
    <source>
        <dbReference type="Pfam" id="PF08573"/>
    </source>
</evidence>
<evidence type="ECO:0000256" key="2">
    <source>
        <dbReference type="ARBA" id="ARBA00022763"/>
    </source>
</evidence>
<feature type="compositionally biased region" description="Basic residues" evidence="5">
    <location>
        <begin position="732"/>
        <end position="741"/>
    </location>
</feature>
<dbReference type="OrthoDB" id="5801062at2759"/>
<dbReference type="PANTHER" id="PTHR15107:SF0">
    <property type="entry name" value="DNA ENDONUCLEASE ACTIVATOR CTP1 C-TERMINAL DOMAIN-CONTAINING PROTEIN"/>
    <property type="match status" value="1"/>
</dbReference>
<feature type="compositionally biased region" description="Low complexity" evidence="5">
    <location>
        <begin position="334"/>
        <end position="345"/>
    </location>
</feature>
<feature type="region of interest" description="Disordered" evidence="5">
    <location>
        <begin position="93"/>
        <end position="114"/>
    </location>
</feature>
<feature type="compositionally biased region" description="Polar residues" evidence="5">
    <location>
        <begin position="316"/>
        <end position="325"/>
    </location>
</feature>
<feature type="compositionally biased region" description="Basic and acidic residues" evidence="5">
    <location>
        <begin position="9"/>
        <end position="24"/>
    </location>
</feature>
<keyword evidence="4" id="KW-0175">Coiled coil</keyword>
<feature type="region of interest" description="Disordered" evidence="5">
    <location>
        <begin position="191"/>
        <end position="234"/>
    </location>
</feature>
<proteinExistence type="predicted"/>
<dbReference type="STRING" id="1884261.A0A5C3QP47"/>
<dbReference type="PANTHER" id="PTHR15107">
    <property type="entry name" value="RETINOBLASTOMA BINDING PROTEIN 8"/>
    <property type="match status" value="1"/>
</dbReference>
<feature type="region of interest" description="Disordered" evidence="5">
    <location>
        <begin position="662"/>
        <end position="760"/>
    </location>
</feature>
<feature type="compositionally biased region" description="Low complexity" evidence="5">
    <location>
        <begin position="457"/>
        <end position="472"/>
    </location>
</feature>
<evidence type="ECO:0000256" key="5">
    <source>
        <dbReference type="SAM" id="MobiDB-lite"/>
    </source>
</evidence>
<dbReference type="InterPro" id="IPR013882">
    <property type="entry name" value="Ctp1_C"/>
</dbReference>
<dbReference type="EMBL" id="ML178830">
    <property type="protein sequence ID" value="TFL00134.1"/>
    <property type="molecule type" value="Genomic_DNA"/>
</dbReference>
<feature type="compositionally biased region" description="Polar residues" evidence="5">
    <location>
        <begin position="436"/>
        <end position="452"/>
    </location>
</feature>
<sequence length="797" mass="87364">MNATPSSSRRSDSRSLKHSSKPDKPSSSSSDGEKLARIERVHQRLVRNFTEMEATALFLAKTMGYQSATEARDDLELMGVDGEDGLLDLLRTKDGRSQPASSQVSVREGTSDSRDVVRDLQAQLDASRAAYTEQEMTLEEQRRENVRLQNLQTSSQSNLASLQEDYDRLAETYKSDHKTWGALSEWMVRQGDSAQEDAPSKPPRSTSKSAKKRPRKSRNTEVGNDHIHRIKHKFAKGMLTPGVRSAKDSLVDAKLDVTPAIMPVMANIDSELAPLPFTPHKARTTVATPRTLVDGTTTDASTACDTSPLKALKILPTSSPRSPFQTPRRRHRLGSGTPRSGGSSTRAEKENQPGEEVAPDTPNRTTPRNVQPAEDDLSQLKLHVPNSSDTEEESQPLMFPPPRTLPRLNQAGPAADTPTPTVQKTAKGPTLPLTPKANTFFSAKASRSSATAQRPKALPSTAKPPSTTKPLSRTPASAQDTIYLSGPDEDEDEDDVFQPQAQPDHEHDSFIKEGEEKSLIDFGFGRSKVGAGVAGVSKAGSSRPTRHSDGIAGGALEEGSARKRMRFSLDSAEVQREAVEEASSAKGKEKETMDYSGFKGRGRYAASAAPQTINQSYKIDASKNNGAEHQFHEVVRGKQARKALDAEDCDECRAYYEAIGPMPHRLQPPLWASPKRRNPTSSPPSSDVPLPRCSHISKQDQDQASFVTPTSSTTHDIPVPGPSYHNSSGVSAHKKAVSRHRAQWERPKTPPGYWDIGFPTTQEVEGINEKAEKLHEEKRRGIERSVKRGEGKWVRRT</sequence>
<feature type="region of interest" description="Disordered" evidence="5">
    <location>
        <begin position="311"/>
        <end position="516"/>
    </location>
</feature>
<keyword evidence="2" id="KW-0227">DNA damage</keyword>
<dbReference type="AlphaFoldDB" id="A0A5C3QP47"/>
<comment type="subcellular location">
    <subcellularLocation>
        <location evidence="1">Nucleus</location>
    </subcellularLocation>
</comment>
<keyword evidence="8" id="KW-1185">Reference proteome</keyword>
<accession>A0A5C3QP47</accession>
<protein>
    <recommendedName>
        <fullName evidence="6">DNA endonuclease activator Ctp1 C-terminal domain-containing protein</fullName>
    </recommendedName>
</protein>
<evidence type="ECO:0000256" key="3">
    <source>
        <dbReference type="ARBA" id="ARBA00023242"/>
    </source>
</evidence>
<dbReference type="Pfam" id="PF08573">
    <property type="entry name" value="SAE2"/>
    <property type="match status" value="1"/>
</dbReference>
<dbReference type="InterPro" id="IPR033316">
    <property type="entry name" value="RBBP8-like"/>
</dbReference>
<dbReference type="Proteomes" id="UP000305067">
    <property type="component" value="Unassembled WGS sequence"/>
</dbReference>
<feature type="compositionally biased region" description="Low complexity" evidence="5">
    <location>
        <begin position="533"/>
        <end position="542"/>
    </location>
</feature>